<evidence type="ECO:0000313" key="3">
    <source>
        <dbReference type="Proteomes" id="UP001149140"/>
    </source>
</evidence>
<dbReference type="Proteomes" id="UP001149140">
    <property type="component" value="Unassembled WGS sequence"/>
</dbReference>
<keyword evidence="1" id="KW-0732">Signal</keyword>
<evidence type="ECO:0000313" key="2">
    <source>
        <dbReference type="EMBL" id="MDA0164158.1"/>
    </source>
</evidence>
<feature type="chain" id="PRO_5040907602" evidence="1">
    <location>
        <begin position="25"/>
        <end position="312"/>
    </location>
</feature>
<comment type="caution">
    <text evidence="2">The sequence shown here is derived from an EMBL/GenBank/DDBJ whole genome shotgun (WGS) entry which is preliminary data.</text>
</comment>
<protein>
    <submittedName>
        <fullName evidence="2">Uncharacterized protein</fullName>
    </submittedName>
</protein>
<sequence length="312" mass="32703">MRRALIFAGLVAGLIAPSTAAAQAQPICPLADGPYEYQAGLSLYAGTWWTGQEAHNPAGGVTGAAKRALGAQYTGFWFDTARQGLSVAFAPGPLDATTARAAIVRELAADFTPDQIAFVEPKLNLLQDEFSEAELNAAWQQVGATIVASGLDMTSSVGCFGSGAWRVIVTRGLVPEATPEIRAETEALFASLGDKVFIEYQPGTTVVTALAAPAPTTPAPVAQSPFVNLPAVRVRDFVSRPATGRCLRGALTVTAKRGVTSVRVTAGKRHATATAGRKARLALKQRSTHVTVTVTLPDGRSASQKLIYKRCA</sequence>
<dbReference type="EMBL" id="JAPDOD010000031">
    <property type="protein sequence ID" value="MDA0164158.1"/>
    <property type="molecule type" value="Genomic_DNA"/>
</dbReference>
<dbReference type="RefSeq" id="WP_270043408.1">
    <property type="nucleotide sequence ID" value="NZ_JAPDOD010000031.1"/>
</dbReference>
<evidence type="ECO:0000256" key="1">
    <source>
        <dbReference type="SAM" id="SignalP"/>
    </source>
</evidence>
<proteinExistence type="predicted"/>
<accession>A0A9X3S876</accession>
<keyword evidence="3" id="KW-1185">Reference proteome</keyword>
<name>A0A9X3S876_9ACTN</name>
<dbReference type="AlphaFoldDB" id="A0A9X3S876"/>
<gene>
    <name evidence="2" type="ORF">OM076_28045</name>
</gene>
<feature type="signal peptide" evidence="1">
    <location>
        <begin position="1"/>
        <end position="24"/>
    </location>
</feature>
<organism evidence="2 3">
    <name type="scientific">Solirubrobacter ginsenosidimutans</name>
    <dbReference type="NCBI Taxonomy" id="490573"/>
    <lineage>
        <taxon>Bacteria</taxon>
        <taxon>Bacillati</taxon>
        <taxon>Actinomycetota</taxon>
        <taxon>Thermoleophilia</taxon>
        <taxon>Solirubrobacterales</taxon>
        <taxon>Solirubrobacteraceae</taxon>
        <taxon>Solirubrobacter</taxon>
    </lineage>
</organism>
<reference evidence="2" key="1">
    <citation type="submission" date="2022-10" db="EMBL/GenBank/DDBJ databases">
        <title>The WGS of Solirubrobacter ginsenosidimutans DSM 21036.</title>
        <authorList>
            <person name="Jiang Z."/>
        </authorList>
    </citation>
    <scope>NUCLEOTIDE SEQUENCE</scope>
    <source>
        <strain evidence="2">DSM 21036</strain>
    </source>
</reference>